<keyword evidence="3" id="KW-1185">Reference proteome</keyword>
<keyword evidence="1" id="KW-0812">Transmembrane</keyword>
<sequence length="202" mass="22376">MLRFLNSPVTVIALRVAACGLATFVGAFLMANHRYPCSRREIFRYQLRTEDTLLTAMALTVAMLTPMWVCLHAWGKVKWIASLNYLFEIVSIVLILVPMIYWGTSATATTACGTLKDQTGSLCLSNVCDVIQVSMTTSSVLLVVLLISFFIAFFQTRKASTPTMLDKCVVNETMMEVCTPRDTFHTELVTPTTVSEATEPLA</sequence>
<proteinExistence type="predicted"/>
<evidence type="ECO:0008006" key="4">
    <source>
        <dbReference type="Google" id="ProtNLM"/>
    </source>
</evidence>
<feature type="transmembrane region" description="Helical" evidence="1">
    <location>
        <begin position="52"/>
        <end position="71"/>
    </location>
</feature>
<feature type="transmembrane region" description="Helical" evidence="1">
    <location>
        <begin position="12"/>
        <end position="32"/>
    </location>
</feature>
<feature type="transmembrane region" description="Helical" evidence="1">
    <location>
        <begin position="130"/>
        <end position="154"/>
    </location>
</feature>
<dbReference type="AlphaFoldDB" id="A0A6G0X263"/>
<reference evidence="2 3" key="1">
    <citation type="submission" date="2019-07" db="EMBL/GenBank/DDBJ databases">
        <title>Genomics analysis of Aphanomyces spp. identifies a new class of oomycete effector associated with host adaptation.</title>
        <authorList>
            <person name="Gaulin E."/>
        </authorList>
    </citation>
    <scope>NUCLEOTIDE SEQUENCE [LARGE SCALE GENOMIC DNA]</scope>
    <source>
        <strain evidence="2 3">ATCC 201684</strain>
    </source>
</reference>
<accession>A0A6G0X263</accession>
<evidence type="ECO:0000313" key="3">
    <source>
        <dbReference type="Proteomes" id="UP000481153"/>
    </source>
</evidence>
<dbReference type="EMBL" id="VJMJ01000119">
    <property type="protein sequence ID" value="KAF0733911.1"/>
    <property type="molecule type" value="Genomic_DNA"/>
</dbReference>
<dbReference type="Proteomes" id="UP000481153">
    <property type="component" value="Unassembled WGS sequence"/>
</dbReference>
<dbReference type="VEuPathDB" id="FungiDB:AeMF1_001706"/>
<evidence type="ECO:0000256" key="1">
    <source>
        <dbReference type="SAM" id="Phobius"/>
    </source>
</evidence>
<keyword evidence="1" id="KW-1133">Transmembrane helix</keyword>
<protein>
    <recommendedName>
        <fullName evidence="4">MARVEL domain-containing protein</fullName>
    </recommendedName>
</protein>
<feature type="transmembrane region" description="Helical" evidence="1">
    <location>
        <begin position="83"/>
        <end position="101"/>
    </location>
</feature>
<organism evidence="2 3">
    <name type="scientific">Aphanomyces euteiches</name>
    <dbReference type="NCBI Taxonomy" id="100861"/>
    <lineage>
        <taxon>Eukaryota</taxon>
        <taxon>Sar</taxon>
        <taxon>Stramenopiles</taxon>
        <taxon>Oomycota</taxon>
        <taxon>Saprolegniomycetes</taxon>
        <taxon>Saprolegniales</taxon>
        <taxon>Verrucalvaceae</taxon>
        <taxon>Aphanomyces</taxon>
    </lineage>
</organism>
<keyword evidence="1" id="KW-0472">Membrane</keyword>
<evidence type="ECO:0000313" key="2">
    <source>
        <dbReference type="EMBL" id="KAF0733911.1"/>
    </source>
</evidence>
<gene>
    <name evidence="2" type="ORF">Ae201684_009468</name>
</gene>
<name>A0A6G0X263_9STRA</name>
<comment type="caution">
    <text evidence="2">The sequence shown here is derived from an EMBL/GenBank/DDBJ whole genome shotgun (WGS) entry which is preliminary data.</text>
</comment>